<evidence type="ECO:0000256" key="6">
    <source>
        <dbReference type="ARBA" id="ARBA00022840"/>
    </source>
</evidence>
<dbReference type="InterPro" id="IPR020618">
    <property type="entry name" value="Adenyl_kinase_AK6"/>
</dbReference>
<dbReference type="InterPro" id="IPR027417">
    <property type="entry name" value="P-loop_NTPase"/>
</dbReference>
<dbReference type="Gene3D" id="3.40.50.300">
    <property type="entry name" value="P-loop containing nucleotide triphosphate hydrolases"/>
    <property type="match status" value="1"/>
</dbReference>
<dbReference type="GO" id="GO:0004017">
    <property type="term" value="F:AMP kinase activity"/>
    <property type="evidence" value="ECO:0007669"/>
    <property type="project" value="InterPro"/>
</dbReference>
<comment type="caution">
    <text evidence="7">The sequence shown here is derived from an EMBL/GenBank/DDBJ whole genome shotgun (WGS) entry which is preliminary data.</text>
</comment>
<evidence type="ECO:0000256" key="4">
    <source>
        <dbReference type="ARBA" id="ARBA00022741"/>
    </source>
</evidence>
<evidence type="ECO:0000313" key="8">
    <source>
        <dbReference type="Proteomes" id="UP000655225"/>
    </source>
</evidence>
<keyword evidence="3" id="KW-0808">Transferase</keyword>
<dbReference type="GO" id="GO:0005737">
    <property type="term" value="C:cytoplasm"/>
    <property type="evidence" value="ECO:0007669"/>
    <property type="project" value="TreeGrafter"/>
</dbReference>
<name>A0A835DR96_TETSI</name>
<dbReference type="GO" id="GO:0005524">
    <property type="term" value="F:ATP binding"/>
    <property type="evidence" value="ECO:0007669"/>
    <property type="project" value="UniProtKB-KW"/>
</dbReference>
<evidence type="ECO:0000256" key="5">
    <source>
        <dbReference type="ARBA" id="ARBA00022777"/>
    </source>
</evidence>
<dbReference type="PANTHER" id="PTHR12595:SF0">
    <property type="entry name" value="ADENYLATE KINASE ISOENZYME 6"/>
    <property type="match status" value="1"/>
</dbReference>
<evidence type="ECO:0000313" key="7">
    <source>
        <dbReference type="EMBL" id="KAF8413578.1"/>
    </source>
</evidence>
<protein>
    <submittedName>
        <fullName evidence="7">Uncharacterized protein</fullName>
    </submittedName>
</protein>
<dbReference type="OrthoDB" id="10251185at2759"/>
<dbReference type="Proteomes" id="UP000655225">
    <property type="component" value="Unassembled WGS sequence"/>
</dbReference>
<dbReference type="AlphaFoldDB" id="A0A835DR96"/>
<keyword evidence="5" id="KW-0418">Kinase</keyword>
<keyword evidence="2" id="KW-0698">rRNA processing</keyword>
<accession>A0A835DR96</accession>
<evidence type="ECO:0000256" key="2">
    <source>
        <dbReference type="ARBA" id="ARBA00022552"/>
    </source>
</evidence>
<dbReference type="GO" id="GO:0005634">
    <property type="term" value="C:nucleus"/>
    <property type="evidence" value="ECO:0007669"/>
    <property type="project" value="TreeGrafter"/>
</dbReference>
<proteinExistence type="predicted"/>
<gene>
    <name evidence="7" type="ORF">HHK36_001569</name>
</gene>
<evidence type="ECO:0000256" key="3">
    <source>
        <dbReference type="ARBA" id="ARBA00022679"/>
    </source>
</evidence>
<organism evidence="7 8">
    <name type="scientific">Tetracentron sinense</name>
    <name type="common">Spur-leaf</name>
    <dbReference type="NCBI Taxonomy" id="13715"/>
    <lineage>
        <taxon>Eukaryota</taxon>
        <taxon>Viridiplantae</taxon>
        <taxon>Streptophyta</taxon>
        <taxon>Embryophyta</taxon>
        <taxon>Tracheophyta</taxon>
        <taxon>Spermatophyta</taxon>
        <taxon>Magnoliopsida</taxon>
        <taxon>Trochodendrales</taxon>
        <taxon>Trochodendraceae</taxon>
        <taxon>Tetracentron</taxon>
    </lineage>
</organism>
<evidence type="ECO:0000256" key="1">
    <source>
        <dbReference type="ARBA" id="ARBA00022517"/>
    </source>
</evidence>
<dbReference type="PANTHER" id="PTHR12595">
    <property type="entry name" value="POS9-ACTIVATING FACTOR FAP7-RELATED"/>
    <property type="match status" value="1"/>
</dbReference>
<dbReference type="GO" id="GO:0006364">
    <property type="term" value="P:rRNA processing"/>
    <property type="evidence" value="ECO:0007669"/>
    <property type="project" value="UniProtKB-KW"/>
</dbReference>
<dbReference type="EMBL" id="JABCRI010000001">
    <property type="protein sequence ID" value="KAF8413578.1"/>
    <property type="molecule type" value="Genomic_DNA"/>
</dbReference>
<sequence>MQLRHINVGEPVKQKNLHDDWDDEFDCLIIDKDLVCDELEDMMEEGGNIILLHGSELTNNIECKIFQLLREEAKESYLEDIVVAMRSDYFDDVSRNVTTFGRLAPPHKRGRTGEQKNLHDDWDNEFDCHIINEDLVCDEPEDMMEEGGNIIL</sequence>
<reference evidence="7 8" key="1">
    <citation type="submission" date="2020-04" db="EMBL/GenBank/DDBJ databases">
        <title>Plant Genome Project.</title>
        <authorList>
            <person name="Zhang R.-G."/>
        </authorList>
    </citation>
    <scope>NUCLEOTIDE SEQUENCE [LARGE SCALE GENOMIC DNA]</scope>
    <source>
        <strain evidence="7">YNK0</strain>
        <tissue evidence="7">Leaf</tissue>
    </source>
</reference>
<dbReference type="GO" id="GO:0016887">
    <property type="term" value="F:ATP hydrolysis activity"/>
    <property type="evidence" value="ECO:0007669"/>
    <property type="project" value="InterPro"/>
</dbReference>
<keyword evidence="4" id="KW-0547">Nucleotide-binding</keyword>
<keyword evidence="8" id="KW-1185">Reference proteome</keyword>
<keyword evidence="6" id="KW-0067">ATP-binding</keyword>
<keyword evidence="1" id="KW-0690">Ribosome biogenesis</keyword>